<feature type="non-terminal residue" evidence="2">
    <location>
        <position position="152"/>
    </location>
</feature>
<comment type="caution">
    <text evidence="2">The sequence shown here is derived from an EMBL/GenBank/DDBJ whole genome shotgun (WGS) entry which is preliminary data.</text>
</comment>
<keyword evidence="3" id="KW-1185">Reference proteome</keyword>
<gene>
    <name evidence="2" type="ORF">DERYTH_LOCUS25491</name>
</gene>
<dbReference type="AlphaFoldDB" id="A0A9N9K7X7"/>
<evidence type="ECO:0000256" key="1">
    <source>
        <dbReference type="SAM" id="MobiDB-lite"/>
    </source>
</evidence>
<feature type="region of interest" description="Disordered" evidence="1">
    <location>
        <begin position="95"/>
        <end position="115"/>
    </location>
</feature>
<organism evidence="2 3">
    <name type="scientific">Dentiscutata erythropus</name>
    <dbReference type="NCBI Taxonomy" id="1348616"/>
    <lineage>
        <taxon>Eukaryota</taxon>
        <taxon>Fungi</taxon>
        <taxon>Fungi incertae sedis</taxon>
        <taxon>Mucoromycota</taxon>
        <taxon>Glomeromycotina</taxon>
        <taxon>Glomeromycetes</taxon>
        <taxon>Diversisporales</taxon>
        <taxon>Gigasporaceae</taxon>
        <taxon>Dentiscutata</taxon>
    </lineage>
</organism>
<sequence>INELILRGEPDKQWGPSLGVQLSGLETNETLERLNISGNSIGGPDIKLLNEVLKLNSRLKYLSIDENMARELANHGFQEYIEDLDKRLSLSSDTFGARDTSTERPTLKSLDENGSNKDVLHAETIEETVNETKVENGTLQKDNLNFYEANYI</sequence>
<feature type="compositionally biased region" description="Basic and acidic residues" evidence="1">
    <location>
        <begin position="100"/>
        <end position="115"/>
    </location>
</feature>
<dbReference type="Proteomes" id="UP000789405">
    <property type="component" value="Unassembled WGS sequence"/>
</dbReference>
<dbReference type="InterPro" id="IPR032675">
    <property type="entry name" value="LRR_dom_sf"/>
</dbReference>
<dbReference type="EMBL" id="CAJVPY010047787">
    <property type="protein sequence ID" value="CAG8811620.1"/>
    <property type="molecule type" value="Genomic_DNA"/>
</dbReference>
<evidence type="ECO:0000313" key="2">
    <source>
        <dbReference type="EMBL" id="CAG8811620.1"/>
    </source>
</evidence>
<evidence type="ECO:0000313" key="3">
    <source>
        <dbReference type="Proteomes" id="UP000789405"/>
    </source>
</evidence>
<reference evidence="2" key="1">
    <citation type="submission" date="2021-06" db="EMBL/GenBank/DDBJ databases">
        <authorList>
            <person name="Kallberg Y."/>
            <person name="Tangrot J."/>
            <person name="Rosling A."/>
        </authorList>
    </citation>
    <scope>NUCLEOTIDE SEQUENCE</scope>
    <source>
        <strain evidence="2">MA453B</strain>
    </source>
</reference>
<dbReference type="Gene3D" id="3.80.10.10">
    <property type="entry name" value="Ribonuclease Inhibitor"/>
    <property type="match status" value="1"/>
</dbReference>
<proteinExistence type="predicted"/>
<accession>A0A9N9K7X7</accession>
<dbReference type="SUPFAM" id="SSF52047">
    <property type="entry name" value="RNI-like"/>
    <property type="match status" value="1"/>
</dbReference>
<name>A0A9N9K7X7_9GLOM</name>
<protein>
    <submittedName>
        <fullName evidence="2">26814_t:CDS:1</fullName>
    </submittedName>
</protein>
<dbReference type="OrthoDB" id="120976at2759"/>